<accession>A0A0G3H4A9</accession>
<feature type="transmembrane region" description="Helical" evidence="5">
    <location>
        <begin position="44"/>
        <end position="66"/>
    </location>
</feature>
<comment type="subcellular location">
    <subcellularLocation>
        <location evidence="1">Cell membrane</location>
        <topology evidence="1">Multi-pass membrane protein</topology>
    </subcellularLocation>
</comment>
<feature type="transmembrane region" description="Helical" evidence="5">
    <location>
        <begin position="78"/>
        <end position="95"/>
    </location>
</feature>
<gene>
    <name evidence="7" type="ORF">CTEST_03875</name>
</gene>
<feature type="transmembrane region" description="Helical" evidence="5">
    <location>
        <begin position="131"/>
        <end position="155"/>
    </location>
</feature>
<dbReference type="PATRIC" id="fig|136857.5.peg.766"/>
<sequence>MRSKALPAALLFIAVFIAAINLRSGITSLGAVLADVLLAFNAGGTLAGVITAIPGLLFALFGLVAVPVATRLGLTRTLWLGMALTLLGLALRPWIGSISLFILLTACVGVGIALGNVLLPAWIKNHGGRHIVALMTIYGSVLGLSGALGPLTALLGLDFRWALFLWAIPAAVQLLVWLVILPKVGRDVPRSGAVDLSDDGPAKRNSLWRAPTAVYLMFFFGLQSMNAYIQMGWLPKILVDSGASTNAASVALAIAAGCGILGGLVMPVVIDRWRNIQWLPILFAVLMALGYLGLWWDATAAPVVWSVLLGVGGFSFPMAIALIPARSRAPMVTARLSGFVQPVGYLIAAVGPFAVGMAREALGGWDLILPVLAALCALMGAAGFRAARRGFIDDELAAQG</sequence>
<feature type="transmembrane region" description="Helical" evidence="5">
    <location>
        <begin position="302"/>
        <end position="324"/>
    </location>
</feature>
<dbReference type="STRING" id="136857.CTEST_03875"/>
<keyword evidence="8" id="KW-1185">Reference proteome</keyword>
<dbReference type="SUPFAM" id="SSF103473">
    <property type="entry name" value="MFS general substrate transporter"/>
    <property type="match status" value="1"/>
</dbReference>
<dbReference type="KEGG" id="cted:CTEST_03875"/>
<dbReference type="InterPro" id="IPR011701">
    <property type="entry name" value="MFS"/>
</dbReference>
<reference evidence="8" key="2">
    <citation type="submission" date="2015-05" db="EMBL/GenBank/DDBJ databases">
        <title>Complete genome sequence of Corynebacterium testudinoris DSM 44614, recovered from necrotic lesions in the mouth of a tortoise.</title>
        <authorList>
            <person name="Ruckert C."/>
            <person name="Albersmeier A."/>
            <person name="Winkler A."/>
            <person name="Tauch A."/>
        </authorList>
    </citation>
    <scope>NUCLEOTIDE SEQUENCE [LARGE SCALE GENOMIC DNA]</scope>
    <source>
        <strain evidence="8">DSM 44614</strain>
    </source>
</reference>
<keyword evidence="4 5" id="KW-0472">Membrane</keyword>
<feature type="transmembrane region" description="Helical" evidence="5">
    <location>
        <begin position="278"/>
        <end position="296"/>
    </location>
</feature>
<protein>
    <submittedName>
        <fullName evidence="7">Cyanate permease</fullName>
    </submittedName>
</protein>
<evidence type="ECO:0000256" key="2">
    <source>
        <dbReference type="ARBA" id="ARBA00022692"/>
    </source>
</evidence>
<keyword evidence="2 5" id="KW-0812">Transmembrane</keyword>
<evidence type="ECO:0000313" key="8">
    <source>
        <dbReference type="Proteomes" id="UP000035540"/>
    </source>
</evidence>
<feature type="transmembrane region" description="Helical" evidence="5">
    <location>
        <begin position="246"/>
        <end position="266"/>
    </location>
</feature>
<evidence type="ECO:0000313" key="7">
    <source>
        <dbReference type="EMBL" id="AKK08224.1"/>
    </source>
</evidence>
<feature type="transmembrane region" description="Helical" evidence="5">
    <location>
        <begin position="213"/>
        <end position="234"/>
    </location>
</feature>
<evidence type="ECO:0000259" key="6">
    <source>
        <dbReference type="PROSITE" id="PS50850"/>
    </source>
</evidence>
<evidence type="ECO:0000256" key="5">
    <source>
        <dbReference type="SAM" id="Phobius"/>
    </source>
</evidence>
<reference evidence="7 8" key="1">
    <citation type="journal article" date="2015" name="Genome Announc.">
        <title>Complete Genome Sequence of the Type Strain Corynebacterium testudinoris DSM 44614, Recovered from Necrotic Lesions in the Mouth of a Tortoise.</title>
        <authorList>
            <person name="Ruckert C."/>
            <person name="Kriete M."/>
            <person name="Jaenicke S."/>
            <person name="Winkler A."/>
            <person name="Tauch A."/>
        </authorList>
    </citation>
    <scope>NUCLEOTIDE SEQUENCE [LARGE SCALE GENOMIC DNA]</scope>
    <source>
        <strain evidence="7 8">DSM 44614</strain>
    </source>
</reference>
<dbReference type="GO" id="GO:0005886">
    <property type="term" value="C:plasma membrane"/>
    <property type="evidence" value="ECO:0007669"/>
    <property type="project" value="UniProtKB-SubCell"/>
</dbReference>
<feature type="transmembrane region" description="Helical" evidence="5">
    <location>
        <begin position="367"/>
        <end position="387"/>
    </location>
</feature>
<organism evidence="7 8">
    <name type="scientific">Corynebacterium testudinoris</name>
    <dbReference type="NCBI Taxonomy" id="136857"/>
    <lineage>
        <taxon>Bacteria</taxon>
        <taxon>Bacillati</taxon>
        <taxon>Actinomycetota</taxon>
        <taxon>Actinomycetes</taxon>
        <taxon>Mycobacteriales</taxon>
        <taxon>Corynebacteriaceae</taxon>
        <taxon>Corynebacterium</taxon>
    </lineage>
</organism>
<evidence type="ECO:0000256" key="1">
    <source>
        <dbReference type="ARBA" id="ARBA00004651"/>
    </source>
</evidence>
<name>A0A0G3H4A9_9CORY</name>
<dbReference type="InterPro" id="IPR052524">
    <property type="entry name" value="MFS_Cyanate_Porter"/>
</dbReference>
<feature type="transmembrane region" description="Helical" evidence="5">
    <location>
        <begin position="101"/>
        <end position="119"/>
    </location>
</feature>
<dbReference type="PANTHER" id="PTHR23523">
    <property type="match status" value="1"/>
</dbReference>
<dbReference type="PANTHER" id="PTHR23523:SF2">
    <property type="entry name" value="2-NITROIMIDAZOLE TRANSPORTER"/>
    <property type="match status" value="1"/>
</dbReference>
<dbReference type="Gene3D" id="1.20.1250.20">
    <property type="entry name" value="MFS general substrate transporter like domains"/>
    <property type="match status" value="1"/>
</dbReference>
<dbReference type="InterPro" id="IPR036259">
    <property type="entry name" value="MFS_trans_sf"/>
</dbReference>
<dbReference type="GO" id="GO:0022857">
    <property type="term" value="F:transmembrane transporter activity"/>
    <property type="evidence" value="ECO:0007669"/>
    <property type="project" value="InterPro"/>
</dbReference>
<dbReference type="Pfam" id="PF07690">
    <property type="entry name" value="MFS_1"/>
    <property type="match status" value="1"/>
</dbReference>
<evidence type="ECO:0000256" key="3">
    <source>
        <dbReference type="ARBA" id="ARBA00022989"/>
    </source>
</evidence>
<feature type="domain" description="Major facilitator superfamily (MFS) profile" evidence="6">
    <location>
        <begin position="7"/>
        <end position="391"/>
    </location>
</feature>
<keyword evidence="3 5" id="KW-1133">Transmembrane helix</keyword>
<proteinExistence type="predicted"/>
<evidence type="ECO:0000256" key="4">
    <source>
        <dbReference type="ARBA" id="ARBA00023136"/>
    </source>
</evidence>
<feature type="transmembrane region" description="Helical" evidence="5">
    <location>
        <begin position="161"/>
        <end position="181"/>
    </location>
</feature>
<dbReference type="PROSITE" id="PS50850">
    <property type="entry name" value="MFS"/>
    <property type="match status" value="1"/>
</dbReference>
<dbReference type="Proteomes" id="UP000035540">
    <property type="component" value="Chromosome"/>
</dbReference>
<dbReference type="AlphaFoldDB" id="A0A0G3H4A9"/>
<dbReference type="RefSeq" id="WP_047252617.1">
    <property type="nucleotide sequence ID" value="NZ_CP011545.1"/>
</dbReference>
<dbReference type="InterPro" id="IPR020846">
    <property type="entry name" value="MFS_dom"/>
</dbReference>
<feature type="transmembrane region" description="Helical" evidence="5">
    <location>
        <begin position="336"/>
        <end position="355"/>
    </location>
</feature>
<dbReference type="EMBL" id="CP011545">
    <property type="protein sequence ID" value="AKK08224.1"/>
    <property type="molecule type" value="Genomic_DNA"/>
</dbReference>